<accession>A0A9P7YI55</accession>
<proteinExistence type="predicted"/>
<dbReference type="AlphaFoldDB" id="A0A9P7YI55"/>
<reference evidence="2" key="1">
    <citation type="journal article" date="2021" name="IMA Fungus">
        <title>Genomic characterization of three marine fungi, including Emericellopsis atlantica sp. nov. with signatures of a generalist lifestyle and marine biomass degradation.</title>
        <authorList>
            <person name="Hagestad O.C."/>
            <person name="Hou L."/>
            <person name="Andersen J.H."/>
            <person name="Hansen E.H."/>
            <person name="Altermark B."/>
            <person name="Li C."/>
            <person name="Kuhnert E."/>
            <person name="Cox R.J."/>
            <person name="Crous P.W."/>
            <person name="Spatafora J.W."/>
            <person name="Lail K."/>
            <person name="Amirebrahimi M."/>
            <person name="Lipzen A."/>
            <person name="Pangilinan J."/>
            <person name="Andreopoulos W."/>
            <person name="Hayes R.D."/>
            <person name="Ng V."/>
            <person name="Grigoriev I.V."/>
            <person name="Jackson S.A."/>
            <person name="Sutton T.D.S."/>
            <person name="Dobson A.D.W."/>
            <person name="Rama T."/>
        </authorList>
    </citation>
    <scope>NUCLEOTIDE SEQUENCE</scope>
    <source>
        <strain evidence="2">TRa018bII</strain>
    </source>
</reference>
<protein>
    <recommendedName>
        <fullName evidence="4">Secreted protein</fullName>
    </recommendedName>
</protein>
<comment type="caution">
    <text evidence="2">The sequence shown here is derived from an EMBL/GenBank/DDBJ whole genome shotgun (WGS) entry which is preliminary data.</text>
</comment>
<evidence type="ECO:0000313" key="2">
    <source>
        <dbReference type="EMBL" id="KAG9234040.1"/>
    </source>
</evidence>
<evidence type="ECO:0000313" key="3">
    <source>
        <dbReference type="Proteomes" id="UP000824998"/>
    </source>
</evidence>
<feature type="signal peptide" evidence="1">
    <location>
        <begin position="1"/>
        <end position="20"/>
    </location>
</feature>
<keyword evidence="3" id="KW-1185">Reference proteome</keyword>
<keyword evidence="1" id="KW-0732">Signal</keyword>
<gene>
    <name evidence="2" type="ORF">BJ875DRAFT_26851</name>
</gene>
<name>A0A9P7YI55_9HELO</name>
<dbReference type="EMBL" id="MU251477">
    <property type="protein sequence ID" value="KAG9234040.1"/>
    <property type="molecule type" value="Genomic_DNA"/>
</dbReference>
<feature type="chain" id="PRO_5040275660" description="Secreted protein" evidence="1">
    <location>
        <begin position="21"/>
        <end position="70"/>
    </location>
</feature>
<evidence type="ECO:0008006" key="4">
    <source>
        <dbReference type="Google" id="ProtNLM"/>
    </source>
</evidence>
<sequence length="70" mass="8177">MPLLLGLWLWWGANMPQSDAEHSSSCVHNNRMQREMNMQRDRTTQNVIAVPRKKVFHESINRVFGQKAAK</sequence>
<organism evidence="2 3">
    <name type="scientific">Amylocarpus encephaloides</name>
    <dbReference type="NCBI Taxonomy" id="45428"/>
    <lineage>
        <taxon>Eukaryota</taxon>
        <taxon>Fungi</taxon>
        <taxon>Dikarya</taxon>
        <taxon>Ascomycota</taxon>
        <taxon>Pezizomycotina</taxon>
        <taxon>Leotiomycetes</taxon>
        <taxon>Helotiales</taxon>
        <taxon>Helotiales incertae sedis</taxon>
        <taxon>Amylocarpus</taxon>
    </lineage>
</organism>
<evidence type="ECO:0000256" key="1">
    <source>
        <dbReference type="SAM" id="SignalP"/>
    </source>
</evidence>
<dbReference type="Proteomes" id="UP000824998">
    <property type="component" value="Unassembled WGS sequence"/>
</dbReference>